<dbReference type="InterPro" id="IPR029026">
    <property type="entry name" value="tRNA_m1G_MTases_N"/>
</dbReference>
<dbReference type="EMBL" id="JBHUMB010000008">
    <property type="protein sequence ID" value="MFD2743569.1"/>
    <property type="molecule type" value="Genomic_DNA"/>
</dbReference>
<dbReference type="Gene3D" id="3.40.1280.10">
    <property type="match status" value="1"/>
</dbReference>
<dbReference type="PANTHER" id="PTHR43191">
    <property type="entry name" value="RRNA METHYLTRANSFERASE 3"/>
    <property type="match status" value="1"/>
</dbReference>
<organism evidence="5 6">
    <name type="scientific">Sphingobacterium populi</name>
    <dbReference type="NCBI Taxonomy" id="1812824"/>
    <lineage>
        <taxon>Bacteria</taxon>
        <taxon>Pseudomonadati</taxon>
        <taxon>Bacteroidota</taxon>
        <taxon>Sphingobacteriia</taxon>
        <taxon>Sphingobacteriales</taxon>
        <taxon>Sphingobacteriaceae</taxon>
        <taxon>Sphingobacterium</taxon>
    </lineage>
</organism>
<evidence type="ECO:0000256" key="1">
    <source>
        <dbReference type="ARBA" id="ARBA00007228"/>
    </source>
</evidence>
<dbReference type="CDD" id="cd18109">
    <property type="entry name" value="SpoU-like_RNA-MTase"/>
    <property type="match status" value="1"/>
</dbReference>
<comment type="similarity">
    <text evidence="1">Belongs to the class IV-like SAM-binding methyltransferase superfamily. RNA methyltransferase TrmH family.</text>
</comment>
<comment type="caution">
    <text evidence="5">The sequence shown here is derived from an EMBL/GenBank/DDBJ whole genome shotgun (WGS) entry which is preliminary data.</text>
</comment>
<dbReference type="InterPro" id="IPR029028">
    <property type="entry name" value="Alpha/beta_knot_MTases"/>
</dbReference>
<protein>
    <submittedName>
        <fullName evidence="5">TrmH family RNA methyltransferase</fullName>
    </submittedName>
</protein>
<sequence>MLSKSLIRLITSLQHKKFRRQHGLFCVEGLKSILEFADSAYQVETIFATPSAVAKLSKIPQNIKLVPVNEDELKKISFLTNPQGAVALVKIPITDNLTREQLKGHHNLVLDDVQDPGNMGTILRTAEWFGFRQIIASLDTVDVYNPKVVQATMGSLARMRVVYTDIEILIKENAVPSYGALLDGDSIYQTDFKHEGLIILGNEGNGIRPTLLNQINHAVTIPAFGKAESLNVAVAATVFCSEIARRKQTI</sequence>
<feature type="domain" description="RNA 2-O ribose methyltransferase substrate binding" evidence="4">
    <location>
        <begin position="26"/>
        <end position="95"/>
    </location>
</feature>
<name>A0ABW5UCE7_9SPHI</name>
<evidence type="ECO:0000313" key="6">
    <source>
        <dbReference type="Proteomes" id="UP001597418"/>
    </source>
</evidence>
<evidence type="ECO:0000259" key="4">
    <source>
        <dbReference type="SMART" id="SM00967"/>
    </source>
</evidence>
<dbReference type="InterPro" id="IPR029064">
    <property type="entry name" value="Ribosomal_eL30-like_sf"/>
</dbReference>
<evidence type="ECO:0000256" key="2">
    <source>
        <dbReference type="ARBA" id="ARBA00022603"/>
    </source>
</evidence>
<dbReference type="PANTHER" id="PTHR43191:SF2">
    <property type="entry name" value="RRNA METHYLTRANSFERASE 3, MITOCHONDRIAL"/>
    <property type="match status" value="1"/>
</dbReference>
<gene>
    <name evidence="5" type="ORF">ACFSQ6_09175</name>
</gene>
<dbReference type="InterPro" id="IPR053888">
    <property type="entry name" value="MRM3-like_sub_bind"/>
</dbReference>
<dbReference type="Pfam" id="PF00588">
    <property type="entry name" value="SpoU_methylase"/>
    <property type="match status" value="1"/>
</dbReference>
<dbReference type="Proteomes" id="UP001597418">
    <property type="component" value="Unassembled WGS sequence"/>
</dbReference>
<evidence type="ECO:0000256" key="3">
    <source>
        <dbReference type="ARBA" id="ARBA00022679"/>
    </source>
</evidence>
<evidence type="ECO:0000313" key="5">
    <source>
        <dbReference type="EMBL" id="MFD2743569.1"/>
    </source>
</evidence>
<dbReference type="GO" id="GO:0032259">
    <property type="term" value="P:methylation"/>
    <property type="evidence" value="ECO:0007669"/>
    <property type="project" value="UniProtKB-KW"/>
</dbReference>
<dbReference type="SUPFAM" id="SSF75217">
    <property type="entry name" value="alpha/beta knot"/>
    <property type="match status" value="1"/>
</dbReference>
<dbReference type="Gene3D" id="3.30.1330.30">
    <property type="match status" value="1"/>
</dbReference>
<dbReference type="InterPro" id="IPR013123">
    <property type="entry name" value="SpoU_subst-bd"/>
</dbReference>
<dbReference type="Pfam" id="PF22435">
    <property type="entry name" value="MRM3-like_sub_bind"/>
    <property type="match status" value="1"/>
</dbReference>
<dbReference type="SMART" id="SM00967">
    <property type="entry name" value="SpoU_sub_bind"/>
    <property type="match status" value="1"/>
</dbReference>
<proteinExistence type="inferred from homology"/>
<accession>A0ABW5UCE7</accession>
<dbReference type="GO" id="GO:0008168">
    <property type="term" value="F:methyltransferase activity"/>
    <property type="evidence" value="ECO:0007669"/>
    <property type="project" value="UniProtKB-KW"/>
</dbReference>
<reference evidence="6" key="1">
    <citation type="journal article" date="2019" name="Int. J. Syst. Evol. Microbiol.">
        <title>The Global Catalogue of Microorganisms (GCM) 10K type strain sequencing project: providing services to taxonomists for standard genome sequencing and annotation.</title>
        <authorList>
            <consortium name="The Broad Institute Genomics Platform"/>
            <consortium name="The Broad Institute Genome Sequencing Center for Infectious Disease"/>
            <person name="Wu L."/>
            <person name="Ma J."/>
        </authorList>
    </citation>
    <scope>NUCLEOTIDE SEQUENCE [LARGE SCALE GENOMIC DNA]</scope>
    <source>
        <strain evidence="6">KCTC 42247</strain>
    </source>
</reference>
<keyword evidence="2 5" id="KW-0489">Methyltransferase</keyword>
<dbReference type="InterPro" id="IPR001537">
    <property type="entry name" value="SpoU_MeTrfase"/>
</dbReference>
<keyword evidence="6" id="KW-1185">Reference proteome</keyword>
<dbReference type="InterPro" id="IPR051259">
    <property type="entry name" value="rRNA_Methyltransferase"/>
</dbReference>
<keyword evidence="3" id="KW-0808">Transferase</keyword>
<dbReference type="RefSeq" id="WP_066757946.1">
    <property type="nucleotide sequence ID" value="NZ_JBHUMB010000008.1"/>
</dbReference>
<dbReference type="SUPFAM" id="SSF55315">
    <property type="entry name" value="L30e-like"/>
    <property type="match status" value="1"/>
</dbReference>